<dbReference type="InterPro" id="IPR002775">
    <property type="entry name" value="DNA/RNA-bd_Alba-like"/>
</dbReference>
<organism evidence="3 4">
    <name type="scientific">Candida maltosa (strain Xu316)</name>
    <name type="common">Yeast</name>
    <dbReference type="NCBI Taxonomy" id="1245528"/>
    <lineage>
        <taxon>Eukaryota</taxon>
        <taxon>Fungi</taxon>
        <taxon>Dikarya</taxon>
        <taxon>Ascomycota</taxon>
        <taxon>Saccharomycotina</taxon>
        <taxon>Pichiomycetes</taxon>
        <taxon>Debaryomycetaceae</taxon>
        <taxon>Candida/Lodderomyces clade</taxon>
        <taxon>Candida</taxon>
    </lineage>
</organism>
<dbReference type="Pfam" id="PF01918">
    <property type="entry name" value="Alba"/>
    <property type="match status" value="1"/>
</dbReference>
<dbReference type="OMA" id="IAKLICI"/>
<sequence length="165" mass="18855">MSKSTLDTEYLNQVKGVELELTRKVLKDDSQSELVKTFKITKNDSMKNKIEAILKYINDDKIILMSGLSNSVSKLISICEIVKSKQEGQTLYQYNSLLHIDSTVNPNHKPKQQSETTTNDKHDEEKAVLEEINGSKVFTLPVMYIILTKNPIIHQIELSNWTKQS</sequence>
<dbReference type="eggNOG" id="ENOG502T5RX">
    <property type="taxonomic scope" value="Eukaryota"/>
</dbReference>
<dbReference type="AlphaFoldDB" id="M3JD84"/>
<dbReference type="Proteomes" id="UP000011777">
    <property type="component" value="Unassembled WGS sequence"/>
</dbReference>
<evidence type="ECO:0000259" key="2">
    <source>
        <dbReference type="Pfam" id="PF01918"/>
    </source>
</evidence>
<protein>
    <recommendedName>
        <fullName evidence="2">DNA/RNA-binding protein Alba-like domain-containing protein</fullName>
    </recommendedName>
</protein>
<proteinExistence type="predicted"/>
<evidence type="ECO:0000313" key="4">
    <source>
        <dbReference type="Proteomes" id="UP000011777"/>
    </source>
</evidence>
<dbReference type="EMBL" id="AOGT01000368">
    <property type="protein sequence ID" value="EMG50113.1"/>
    <property type="molecule type" value="Genomic_DNA"/>
</dbReference>
<dbReference type="HOGENOM" id="CLU_1594303_0_0_1"/>
<keyword evidence="4" id="KW-1185">Reference proteome</keyword>
<name>M3JD84_CANMX</name>
<evidence type="ECO:0000313" key="3">
    <source>
        <dbReference type="EMBL" id="EMG50113.1"/>
    </source>
</evidence>
<dbReference type="OrthoDB" id="4020196at2759"/>
<evidence type="ECO:0000256" key="1">
    <source>
        <dbReference type="SAM" id="MobiDB-lite"/>
    </source>
</evidence>
<feature type="region of interest" description="Disordered" evidence="1">
    <location>
        <begin position="104"/>
        <end position="124"/>
    </location>
</feature>
<dbReference type="GO" id="GO:0003676">
    <property type="term" value="F:nucleic acid binding"/>
    <property type="evidence" value="ECO:0007669"/>
    <property type="project" value="InterPro"/>
</dbReference>
<accession>M3JD84</accession>
<gene>
    <name evidence="3" type="ORF">G210_4883</name>
</gene>
<reference evidence="3 4" key="1">
    <citation type="submission" date="2013-02" db="EMBL/GenBank/DDBJ databases">
        <title>Genome sequence of Candida maltosa Xu316, a potential industrial strain for xylitol and ethanol production.</title>
        <authorList>
            <person name="Yu J."/>
            <person name="Wang Q."/>
            <person name="Geng X."/>
            <person name="Bao W."/>
            <person name="He P."/>
            <person name="Cai J."/>
        </authorList>
    </citation>
    <scope>NUCLEOTIDE SEQUENCE [LARGE SCALE GENOMIC DNA]</scope>
    <source>
        <strain evidence="4">Xu316</strain>
    </source>
</reference>
<comment type="caution">
    <text evidence="3">The sequence shown here is derived from an EMBL/GenBank/DDBJ whole genome shotgun (WGS) entry which is preliminary data.</text>
</comment>
<feature type="domain" description="DNA/RNA-binding protein Alba-like" evidence="2">
    <location>
        <begin position="37"/>
        <end position="97"/>
    </location>
</feature>